<evidence type="ECO:0000256" key="5">
    <source>
        <dbReference type="ARBA" id="ARBA00023027"/>
    </source>
</evidence>
<dbReference type="NCBIfam" id="NF007034">
    <property type="entry name" value="PRK09496.2-1"/>
    <property type="match status" value="1"/>
</dbReference>
<dbReference type="InterPro" id="IPR036291">
    <property type="entry name" value="NAD(P)-bd_dom_sf"/>
</dbReference>
<dbReference type="AlphaFoldDB" id="E4L9S5"/>
<evidence type="ECO:0000256" key="1">
    <source>
        <dbReference type="ARBA" id="ARBA00017378"/>
    </source>
</evidence>
<organism evidence="9 10">
    <name type="scientific">Dialister micraerophilus UPII 345-E</name>
    <dbReference type="NCBI Taxonomy" id="910314"/>
    <lineage>
        <taxon>Bacteria</taxon>
        <taxon>Bacillati</taxon>
        <taxon>Bacillota</taxon>
        <taxon>Negativicutes</taxon>
        <taxon>Veillonellales</taxon>
        <taxon>Veillonellaceae</taxon>
        <taxon>Dialister</taxon>
    </lineage>
</organism>
<dbReference type="Gene3D" id="3.40.50.720">
    <property type="entry name" value="NAD(P)-binding Rossmann-like Domain"/>
    <property type="match status" value="2"/>
</dbReference>
<dbReference type="PROSITE" id="PS51202">
    <property type="entry name" value="RCK_C"/>
    <property type="match status" value="2"/>
</dbReference>
<evidence type="ECO:0000313" key="9">
    <source>
        <dbReference type="EMBL" id="EFR42597.1"/>
    </source>
</evidence>
<dbReference type="SUPFAM" id="SSF51735">
    <property type="entry name" value="NAD(P)-binding Rossmann-fold domains"/>
    <property type="match status" value="2"/>
</dbReference>
<evidence type="ECO:0000256" key="3">
    <source>
        <dbReference type="ARBA" id="ARBA00022538"/>
    </source>
</evidence>
<dbReference type="Pfam" id="PF02254">
    <property type="entry name" value="TrkA_N"/>
    <property type="match status" value="2"/>
</dbReference>
<feature type="domain" description="RCK C-terminal" evidence="8">
    <location>
        <begin position="141"/>
        <end position="222"/>
    </location>
</feature>
<comment type="caution">
    <text evidence="9">The sequence shown here is derived from an EMBL/GenBank/DDBJ whole genome shotgun (WGS) entry which is preliminary data.</text>
</comment>
<dbReference type="Gene3D" id="3.30.70.1450">
    <property type="entry name" value="Regulator of K+ conductance, C-terminal domain"/>
    <property type="match status" value="2"/>
</dbReference>
<dbReference type="InterPro" id="IPR006036">
    <property type="entry name" value="K_uptake_TrkA"/>
</dbReference>
<feature type="domain" description="RCK N-terminal" evidence="7">
    <location>
        <begin position="228"/>
        <end position="345"/>
    </location>
</feature>
<dbReference type="Pfam" id="PF02080">
    <property type="entry name" value="TrkA_C"/>
    <property type="match status" value="2"/>
</dbReference>
<evidence type="ECO:0000259" key="8">
    <source>
        <dbReference type="PROSITE" id="PS51202"/>
    </source>
</evidence>
<dbReference type="NCBIfam" id="NF007041">
    <property type="entry name" value="PRK09496.3-4"/>
    <property type="match status" value="1"/>
</dbReference>
<dbReference type="InterPro" id="IPR050721">
    <property type="entry name" value="Trk_Ktr_HKT_K-transport"/>
</dbReference>
<sequence>MRIVILGAGDLGYSIAELLSNEDHDVIVVDNDEDSLNLVKNTLDVLTIESDASSPSTLRDNDISSADILVATTRYDEVNIIACILAKKMGISHTIARIRDSKYINETDEFMRENFDIDLAISPEQVTAYEMNRILMAPLSLNIEDFANGKVRLFETNIPMKSHFANMALKDLNLPDTILAAMIFRDHEMIIPHGNDIIRPFDSVYFIGDPKEIEKFSHSFVPMDTGKVHRVIVIGAGRTGLALAPLLEKNGVSVKLIDNNEDRCKDAAEILNNSAVICGDATDIDLLMEEGVSDADAVICTTGDDRLNMMMALISKHAGAKKTVVRVAQSDYVNLMEKIGVDVVLSTRLIAAEEVLAFIRKGGLVSVSFLEDAKVEALELILQEGSPVSDKPLMDIDMPKECLIGAYVRDGEAFIPKGKTILKTGDRVIIITKSSDASNIMDFLKGNES</sequence>
<dbReference type="RefSeq" id="WP_007554886.1">
    <property type="nucleotide sequence ID" value="NZ_AENT01000024.1"/>
</dbReference>
<name>E4L9S5_9FIRM</name>
<protein>
    <recommendedName>
        <fullName evidence="1">Trk system potassium uptake protein TrkA</fullName>
    </recommendedName>
</protein>
<keyword evidence="3" id="KW-0633">Potassium transport</keyword>
<evidence type="ECO:0000256" key="6">
    <source>
        <dbReference type="ARBA" id="ARBA00023065"/>
    </source>
</evidence>
<keyword evidence="6" id="KW-0406">Ion transport</keyword>
<dbReference type="OrthoDB" id="9775180at2"/>
<dbReference type="InterPro" id="IPR006037">
    <property type="entry name" value="RCK_C"/>
</dbReference>
<keyword evidence="2" id="KW-0813">Transport</keyword>
<gene>
    <name evidence="9" type="primary">trkA</name>
    <name evidence="9" type="ORF">HMPREF9220_0506</name>
</gene>
<dbReference type="eggNOG" id="COG0569">
    <property type="taxonomic scope" value="Bacteria"/>
</dbReference>
<dbReference type="EMBL" id="AENT01000024">
    <property type="protein sequence ID" value="EFR42597.1"/>
    <property type="molecule type" value="Genomic_DNA"/>
</dbReference>
<dbReference type="NCBIfam" id="NF007039">
    <property type="entry name" value="PRK09496.3-2"/>
    <property type="match status" value="1"/>
</dbReference>
<dbReference type="NCBIfam" id="NF007032">
    <property type="entry name" value="PRK09496.1-4"/>
    <property type="match status" value="1"/>
</dbReference>
<evidence type="ECO:0000256" key="2">
    <source>
        <dbReference type="ARBA" id="ARBA00022448"/>
    </source>
</evidence>
<dbReference type="PRINTS" id="PR00335">
    <property type="entry name" value="KUPTAKETRKA"/>
</dbReference>
<dbReference type="Proteomes" id="UP000004594">
    <property type="component" value="Unassembled WGS sequence"/>
</dbReference>
<reference evidence="9 10" key="1">
    <citation type="submission" date="2010-11" db="EMBL/GenBank/DDBJ databases">
        <authorList>
            <person name="Durkin A.S."/>
            <person name="Madupu R."/>
            <person name="Torralba M."/>
            <person name="Gillis M."/>
            <person name="Methe B."/>
            <person name="Sutton G."/>
            <person name="Nelson K.E."/>
        </authorList>
    </citation>
    <scope>NUCLEOTIDE SEQUENCE [LARGE SCALE GENOMIC DNA]</scope>
    <source>
        <strain evidence="9 10">UPII 345-E</strain>
    </source>
</reference>
<dbReference type="GO" id="GO:0015079">
    <property type="term" value="F:potassium ion transmembrane transporter activity"/>
    <property type="evidence" value="ECO:0007669"/>
    <property type="project" value="InterPro"/>
</dbReference>
<dbReference type="PANTHER" id="PTHR43833">
    <property type="entry name" value="POTASSIUM CHANNEL PROTEIN 2-RELATED-RELATED"/>
    <property type="match status" value="1"/>
</dbReference>
<keyword evidence="4" id="KW-0630">Potassium</keyword>
<dbReference type="NCBIfam" id="NF007031">
    <property type="entry name" value="PRK09496.1-2"/>
    <property type="match status" value="1"/>
</dbReference>
<keyword evidence="5" id="KW-0520">NAD</keyword>
<dbReference type="PANTHER" id="PTHR43833:SF5">
    <property type="entry name" value="TRK SYSTEM POTASSIUM UPTAKE PROTEIN TRKA"/>
    <property type="match status" value="1"/>
</dbReference>
<dbReference type="InterPro" id="IPR036721">
    <property type="entry name" value="RCK_C_sf"/>
</dbReference>
<feature type="domain" description="RCK C-terminal" evidence="8">
    <location>
        <begin position="365"/>
        <end position="446"/>
    </location>
</feature>
<dbReference type="InterPro" id="IPR003148">
    <property type="entry name" value="RCK_N"/>
</dbReference>
<evidence type="ECO:0000313" key="10">
    <source>
        <dbReference type="Proteomes" id="UP000004594"/>
    </source>
</evidence>
<dbReference type="PROSITE" id="PS51201">
    <property type="entry name" value="RCK_N"/>
    <property type="match status" value="2"/>
</dbReference>
<feature type="domain" description="RCK N-terminal" evidence="7">
    <location>
        <begin position="1"/>
        <end position="121"/>
    </location>
</feature>
<proteinExistence type="predicted"/>
<dbReference type="SUPFAM" id="SSF116726">
    <property type="entry name" value="TrkA C-terminal domain-like"/>
    <property type="match status" value="2"/>
</dbReference>
<evidence type="ECO:0000259" key="7">
    <source>
        <dbReference type="PROSITE" id="PS51201"/>
    </source>
</evidence>
<accession>E4L9S5</accession>
<evidence type="ECO:0000256" key="4">
    <source>
        <dbReference type="ARBA" id="ARBA00022958"/>
    </source>
</evidence>
<dbReference type="GO" id="GO:0005886">
    <property type="term" value="C:plasma membrane"/>
    <property type="evidence" value="ECO:0007669"/>
    <property type="project" value="InterPro"/>
</dbReference>